<dbReference type="InterPro" id="IPR051918">
    <property type="entry name" value="STPP_CPPED1"/>
</dbReference>
<dbReference type="PANTHER" id="PTHR43143">
    <property type="entry name" value="METALLOPHOSPHOESTERASE, CALCINEURIN SUPERFAMILY"/>
    <property type="match status" value="1"/>
</dbReference>
<proteinExistence type="predicted"/>
<dbReference type="InterPro" id="IPR004843">
    <property type="entry name" value="Calcineurin-like_PHP"/>
</dbReference>
<dbReference type="AlphaFoldDB" id="A0A1G2BG95"/>
<evidence type="ECO:0000256" key="1">
    <source>
        <dbReference type="SAM" id="SignalP"/>
    </source>
</evidence>
<organism evidence="3 4">
    <name type="scientific">Candidatus Kerfeldbacteria bacterium RIFOXYB2_FULL_38_14</name>
    <dbReference type="NCBI Taxonomy" id="1798547"/>
    <lineage>
        <taxon>Bacteria</taxon>
        <taxon>Candidatus Kerfeldiibacteriota</taxon>
    </lineage>
</organism>
<dbReference type="PANTHER" id="PTHR43143:SF1">
    <property type="entry name" value="SERINE_THREONINE-PROTEIN PHOSPHATASE CPPED1"/>
    <property type="match status" value="1"/>
</dbReference>
<evidence type="ECO:0000313" key="4">
    <source>
        <dbReference type="Proteomes" id="UP000176420"/>
    </source>
</evidence>
<reference evidence="3 4" key="1">
    <citation type="journal article" date="2016" name="Nat. Commun.">
        <title>Thousands of microbial genomes shed light on interconnected biogeochemical processes in an aquifer system.</title>
        <authorList>
            <person name="Anantharaman K."/>
            <person name="Brown C.T."/>
            <person name="Hug L.A."/>
            <person name="Sharon I."/>
            <person name="Castelle C.J."/>
            <person name="Probst A.J."/>
            <person name="Thomas B.C."/>
            <person name="Singh A."/>
            <person name="Wilkins M.J."/>
            <person name="Karaoz U."/>
            <person name="Brodie E.L."/>
            <person name="Williams K.H."/>
            <person name="Hubbard S.S."/>
            <person name="Banfield J.F."/>
        </authorList>
    </citation>
    <scope>NUCLEOTIDE SEQUENCE [LARGE SCALE GENOMIC DNA]</scope>
</reference>
<dbReference type="Gene3D" id="3.60.21.10">
    <property type="match status" value="1"/>
</dbReference>
<dbReference type="Proteomes" id="UP000176420">
    <property type="component" value="Unassembled WGS sequence"/>
</dbReference>
<protein>
    <recommendedName>
        <fullName evidence="2">Calcineurin-like phosphoesterase domain-containing protein</fullName>
    </recommendedName>
</protein>
<name>A0A1G2BG95_9BACT</name>
<dbReference type="SUPFAM" id="SSF56300">
    <property type="entry name" value="Metallo-dependent phosphatases"/>
    <property type="match status" value="1"/>
</dbReference>
<feature type="domain" description="Calcineurin-like phosphoesterase" evidence="2">
    <location>
        <begin position="133"/>
        <end position="320"/>
    </location>
</feature>
<dbReference type="Pfam" id="PF00149">
    <property type="entry name" value="Metallophos"/>
    <property type="match status" value="1"/>
</dbReference>
<sequence length="957" mass="106191">MKKYLLIFSISFSLVFWGSVSAADAAINVTNDYSGCFARTQTETGALVWLTAPLCTITVKNDTVFNQWYTFTVENLDPAWYQAEDSLGNSVPATRSLSDLIFSVKLLGYEEKTITVSPWDYNPDVNDFWFSAISDTQTAPGSDTPNEVFVTIMDELQTIRTPFTTVSGDIIGGTAGSQADAKQEQQDEYELYDEVYNAYEGSSFMVPGNHDARQNIEDYYSAFYGDSEFTFVYGNTRFIGFFTPENNNQEGTVPAATLSWLTDVLSSAQEENIIVMMHHPLVAAPWADGTTIAANQQLTLGNLFVQYGVDLVLVGHQHGYDDHVITSQDIPGLNGSVWQLIIGGAGGNITNYEGDHFFVLLHIENNLISAEKFDYSPFDLSVNYEGVNDGTESESHFTIFNNSDLEIPYMRAKVNLNTSEKVYARTAANEFIPFVSAKIDNVLRGYTQLSLAPQEILEITVKEYHQLLTETVNLVDNTGVVAFPVLPKNTAQESDIAAVPSTQATITISQWDMPFQKRKWTEIASAGDSATYTLSSLNRLRQYQVFLNGKFKGKLNPDLNNSATFTAQAKKARRDYRVIAIPTRVAQYVGAMPASAGGANLSLFNQDHDKINAFFAYDKSLNHGFDSWWIDLDGDNELDLVTVPTAGKHSQISAFTTDGASLASIYPFGKDFKGGISLVAADLDNDNKQELIVAPKSAYVAVVKVYSYRANTRQFKLIDQIRVWDTAYNQGLNLASGNFDNKKGEEVAVSAIAENKEVLIYQWLPKKRTLAKWMNFTSFSNDQEINGVSLAMGDLNDDGTEELALGAQNNGRTLEIYKYQTGKTQPELINRRAVFGNDYQGGFDLAVGNLNQNPREEIVVIPHTPQTASGKILVLKLKNIKQINKIAFKRPFGKNASSFNLALADLNGDWQQEIIVARNTGKSEVRIYQQPEPAKLTLFDSYLVYPEDFTGGLILTK</sequence>
<dbReference type="Gene3D" id="2.130.10.130">
    <property type="entry name" value="Integrin alpha, N-terminal"/>
    <property type="match status" value="1"/>
</dbReference>
<dbReference type="InterPro" id="IPR029052">
    <property type="entry name" value="Metallo-depent_PP-like"/>
</dbReference>
<comment type="caution">
    <text evidence="3">The sequence shown here is derived from an EMBL/GenBank/DDBJ whole genome shotgun (WGS) entry which is preliminary data.</text>
</comment>
<evidence type="ECO:0000313" key="3">
    <source>
        <dbReference type="EMBL" id="OGY88248.1"/>
    </source>
</evidence>
<dbReference type="SUPFAM" id="SSF69318">
    <property type="entry name" value="Integrin alpha N-terminal domain"/>
    <property type="match status" value="1"/>
</dbReference>
<dbReference type="GO" id="GO:0016787">
    <property type="term" value="F:hydrolase activity"/>
    <property type="evidence" value="ECO:0007669"/>
    <property type="project" value="InterPro"/>
</dbReference>
<accession>A0A1G2BG95</accession>
<evidence type="ECO:0000259" key="2">
    <source>
        <dbReference type="Pfam" id="PF00149"/>
    </source>
</evidence>
<gene>
    <name evidence="3" type="ORF">A2319_03605</name>
</gene>
<keyword evidence="1" id="KW-0732">Signal</keyword>
<dbReference type="InterPro" id="IPR028994">
    <property type="entry name" value="Integrin_alpha_N"/>
</dbReference>
<feature type="chain" id="PRO_5009582070" description="Calcineurin-like phosphoesterase domain-containing protein" evidence="1">
    <location>
        <begin position="23"/>
        <end position="957"/>
    </location>
</feature>
<dbReference type="EMBL" id="MHKI01000003">
    <property type="protein sequence ID" value="OGY88248.1"/>
    <property type="molecule type" value="Genomic_DNA"/>
</dbReference>
<feature type="signal peptide" evidence="1">
    <location>
        <begin position="1"/>
        <end position="22"/>
    </location>
</feature>